<proteinExistence type="predicted"/>
<dbReference type="STRING" id="1221500.ABE65_005800"/>
<dbReference type="InterPro" id="IPR023365">
    <property type="entry name" value="Sortase_dom-sf"/>
</dbReference>
<dbReference type="Proteomes" id="UP000076623">
    <property type="component" value="Chromosome"/>
</dbReference>
<gene>
    <name evidence="3" type="ORF">ABE65_005800</name>
</gene>
<reference evidence="3 4" key="1">
    <citation type="submission" date="2016-04" db="EMBL/GenBank/DDBJ databases">
        <title>Complete genome sequence of Fictibacillus phosphorivorans G25-29, a strain toxic to nematodes.</title>
        <authorList>
            <person name="Zheng Z."/>
        </authorList>
    </citation>
    <scope>NUCLEOTIDE SEQUENCE [LARGE SCALE GENOMIC DNA]</scope>
    <source>
        <strain evidence="3 4">G25-29</strain>
    </source>
</reference>
<sequence>MKKIIFLSICSLICFVLAAYNYGIFPSQASPLQKESQTGELKKSILDDTTQASEDNKSPLTKEFTLLKSEVKKLTEAQAKESAEKKGIIPVQIEIPSIDVKAPIEQVGILENGQMGVPEDINSVGWFEPGAKPGGRGSSVLAGHVDSKTGPAIFFNLKNLKQGDEIIVTDKNGAALTFVVKKQKSYQRNSAPINEIFQTSSGQNLNLITCSGVFDRKEGTHEERLVVFAELQQEKVKEPVTPPEAPDNVEVNGSFVTWHAVRKDNIVGYRIYRSEKKDGKYEQVGSISAHERKNYTDQNAEEYFYYVTSIDTLGTESKPSNISKVK</sequence>
<evidence type="ECO:0000256" key="2">
    <source>
        <dbReference type="PIRSR" id="PIRSR605754-1"/>
    </source>
</evidence>
<feature type="active site" description="Proton donor/acceptor" evidence="2">
    <location>
        <position position="144"/>
    </location>
</feature>
<accession>A0A160ILS2</accession>
<dbReference type="Gene3D" id="2.60.40.10">
    <property type="entry name" value="Immunoglobulins"/>
    <property type="match status" value="1"/>
</dbReference>
<dbReference type="SUPFAM" id="SSF63817">
    <property type="entry name" value="Sortase"/>
    <property type="match status" value="1"/>
</dbReference>
<name>A0A160ILS2_9BACL</name>
<keyword evidence="1" id="KW-0378">Hydrolase</keyword>
<dbReference type="EMBL" id="CP015378">
    <property type="protein sequence ID" value="ANC76342.1"/>
    <property type="molecule type" value="Genomic_DNA"/>
</dbReference>
<organism evidence="3 4">
    <name type="scientific">Fictibacillus phosphorivorans</name>
    <dbReference type="NCBI Taxonomy" id="1221500"/>
    <lineage>
        <taxon>Bacteria</taxon>
        <taxon>Bacillati</taxon>
        <taxon>Bacillota</taxon>
        <taxon>Bacilli</taxon>
        <taxon>Bacillales</taxon>
        <taxon>Fictibacillaceae</taxon>
        <taxon>Fictibacillus</taxon>
    </lineage>
</organism>
<evidence type="ECO:0000256" key="1">
    <source>
        <dbReference type="ARBA" id="ARBA00022801"/>
    </source>
</evidence>
<feature type="active site" description="Acyl-thioester intermediate" evidence="2">
    <location>
        <position position="210"/>
    </location>
</feature>
<dbReference type="CDD" id="cd05829">
    <property type="entry name" value="Sortase_F"/>
    <property type="match status" value="1"/>
</dbReference>
<dbReference type="Pfam" id="PF04203">
    <property type="entry name" value="Sortase"/>
    <property type="match status" value="1"/>
</dbReference>
<dbReference type="SUPFAM" id="SSF49265">
    <property type="entry name" value="Fibronectin type III"/>
    <property type="match status" value="1"/>
</dbReference>
<dbReference type="RefSeq" id="WP_066392307.1">
    <property type="nucleotide sequence ID" value="NZ_CP015378.1"/>
</dbReference>
<evidence type="ECO:0000313" key="4">
    <source>
        <dbReference type="Proteomes" id="UP000076623"/>
    </source>
</evidence>
<dbReference type="Gene3D" id="2.40.260.10">
    <property type="entry name" value="Sortase"/>
    <property type="match status" value="1"/>
</dbReference>
<dbReference type="AlphaFoldDB" id="A0A160ILS2"/>
<protein>
    <recommendedName>
        <fullName evidence="5">Class F sortase</fullName>
    </recommendedName>
</protein>
<dbReference type="InterPro" id="IPR042001">
    <property type="entry name" value="Sortase_F"/>
</dbReference>
<keyword evidence="4" id="KW-1185">Reference proteome</keyword>
<dbReference type="GO" id="GO:0016787">
    <property type="term" value="F:hydrolase activity"/>
    <property type="evidence" value="ECO:0007669"/>
    <property type="project" value="UniProtKB-KW"/>
</dbReference>
<dbReference type="KEGG" id="fpn:ABE65_005800"/>
<dbReference type="InterPro" id="IPR013783">
    <property type="entry name" value="Ig-like_fold"/>
</dbReference>
<evidence type="ECO:0000313" key="3">
    <source>
        <dbReference type="EMBL" id="ANC76342.1"/>
    </source>
</evidence>
<dbReference type="InterPro" id="IPR005754">
    <property type="entry name" value="Sortase"/>
</dbReference>
<evidence type="ECO:0008006" key="5">
    <source>
        <dbReference type="Google" id="ProtNLM"/>
    </source>
</evidence>
<dbReference type="InterPro" id="IPR036116">
    <property type="entry name" value="FN3_sf"/>
</dbReference>